<sequence>MRTTGLLLLALVFASVHADDDDMVVSYLINLKVLEIREVMQESSTDDRNHSIKVSLADHDPIPNLRSWTLIIIGNERKVYTQEAGDSQTELEFYGDINVLKNVFVLGNDKSNNTVAVYYGIMNITMTSRLAWVGDAYHTGGASLRVDTGDLEEVEAGIKVCRKEHSPCYFIGVPLPEDIPRCYASTDESNPIKVCDETITKFKEIREPVHLERSGNNLTVHVTFSTTPTKVEVLVFDVNNPTNVLSPENYQCQAMNEPRQVHCMQQLVAADHIQTLMVLVVGLDDNGYVLESSFAIYGAPYITLLSSLVPYLTLLSSLDTPSEDKTGLIVGSVFGVLCGVAIIAFIVCTVMKKKKKKGGSSATRVAGEYERTATQEPPSREEA</sequence>
<evidence type="ECO:0000256" key="3">
    <source>
        <dbReference type="SAM" id="SignalP"/>
    </source>
</evidence>
<feature type="signal peptide" evidence="3">
    <location>
        <begin position="1"/>
        <end position="18"/>
    </location>
</feature>
<protein>
    <submittedName>
        <fullName evidence="4">Uncharacterized protein</fullName>
    </submittedName>
</protein>
<dbReference type="AlphaFoldDB" id="A0A8J5MNZ6"/>
<feature type="chain" id="PRO_5035313606" evidence="3">
    <location>
        <begin position="19"/>
        <end position="383"/>
    </location>
</feature>
<keyword evidence="2" id="KW-0812">Transmembrane</keyword>
<keyword evidence="5" id="KW-1185">Reference proteome</keyword>
<feature type="compositionally biased region" description="Basic and acidic residues" evidence="1">
    <location>
        <begin position="367"/>
        <end position="383"/>
    </location>
</feature>
<gene>
    <name evidence="4" type="ORF">Hamer_G020681</name>
</gene>
<dbReference type="EMBL" id="JAHLQT010035785">
    <property type="protein sequence ID" value="KAG7158077.1"/>
    <property type="molecule type" value="Genomic_DNA"/>
</dbReference>
<feature type="transmembrane region" description="Helical" evidence="2">
    <location>
        <begin position="326"/>
        <end position="351"/>
    </location>
</feature>
<evidence type="ECO:0000313" key="5">
    <source>
        <dbReference type="Proteomes" id="UP000747542"/>
    </source>
</evidence>
<keyword evidence="2" id="KW-0472">Membrane</keyword>
<evidence type="ECO:0000256" key="1">
    <source>
        <dbReference type="SAM" id="MobiDB-lite"/>
    </source>
</evidence>
<accession>A0A8J5MNZ6</accession>
<organism evidence="4 5">
    <name type="scientific">Homarus americanus</name>
    <name type="common">American lobster</name>
    <dbReference type="NCBI Taxonomy" id="6706"/>
    <lineage>
        <taxon>Eukaryota</taxon>
        <taxon>Metazoa</taxon>
        <taxon>Ecdysozoa</taxon>
        <taxon>Arthropoda</taxon>
        <taxon>Crustacea</taxon>
        <taxon>Multicrustacea</taxon>
        <taxon>Malacostraca</taxon>
        <taxon>Eumalacostraca</taxon>
        <taxon>Eucarida</taxon>
        <taxon>Decapoda</taxon>
        <taxon>Pleocyemata</taxon>
        <taxon>Astacidea</taxon>
        <taxon>Nephropoidea</taxon>
        <taxon>Nephropidae</taxon>
        <taxon>Homarus</taxon>
    </lineage>
</organism>
<feature type="region of interest" description="Disordered" evidence="1">
    <location>
        <begin position="355"/>
        <end position="383"/>
    </location>
</feature>
<proteinExistence type="predicted"/>
<feature type="transmembrane region" description="Helical" evidence="2">
    <location>
        <begin position="294"/>
        <end position="314"/>
    </location>
</feature>
<reference evidence="4" key="1">
    <citation type="journal article" date="2021" name="Sci. Adv.">
        <title>The American lobster genome reveals insights on longevity, neural, and immune adaptations.</title>
        <authorList>
            <person name="Polinski J.M."/>
            <person name="Zimin A.V."/>
            <person name="Clark K.F."/>
            <person name="Kohn A.B."/>
            <person name="Sadowski N."/>
            <person name="Timp W."/>
            <person name="Ptitsyn A."/>
            <person name="Khanna P."/>
            <person name="Romanova D.Y."/>
            <person name="Williams P."/>
            <person name="Greenwood S.J."/>
            <person name="Moroz L.L."/>
            <person name="Walt D.R."/>
            <person name="Bodnar A.G."/>
        </authorList>
    </citation>
    <scope>NUCLEOTIDE SEQUENCE</scope>
    <source>
        <strain evidence="4">GMGI-L3</strain>
    </source>
</reference>
<name>A0A8J5MNZ6_HOMAM</name>
<evidence type="ECO:0000313" key="4">
    <source>
        <dbReference type="EMBL" id="KAG7158077.1"/>
    </source>
</evidence>
<evidence type="ECO:0000256" key="2">
    <source>
        <dbReference type="SAM" id="Phobius"/>
    </source>
</evidence>
<comment type="caution">
    <text evidence="4">The sequence shown here is derived from an EMBL/GenBank/DDBJ whole genome shotgun (WGS) entry which is preliminary data.</text>
</comment>
<keyword evidence="2" id="KW-1133">Transmembrane helix</keyword>
<keyword evidence="3" id="KW-0732">Signal</keyword>
<dbReference type="Proteomes" id="UP000747542">
    <property type="component" value="Unassembled WGS sequence"/>
</dbReference>